<gene>
    <name evidence="1" type="ORF">CEURO_LOCUS16164</name>
</gene>
<comment type="caution">
    <text evidence="1">The sequence shown here is derived from an EMBL/GenBank/DDBJ whole genome shotgun (WGS) entry which is preliminary data.</text>
</comment>
<dbReference type="OrthoDB" id="1305872at2759"/>
<protein>
    <submittedName>
        <fullName evidence="1">Uncharacterized protein</fullName>
    </submittedName>
</protein>
<dbReference type="AlphaFoldDB" id="A0A9P1EFV0"/>
<keyword evidence="2" id="KW-1185">Reference proteome</keyword>
<sequence>MKEFRGSRVEMLLIKRILSKAPGLEEVVIIESYYYRGPPALKITKEMIRFPRAYPKAQIIFLETK</sequence>
<accession>A0A9P1EFV0</accession>
<proteinExistence type="predicted"/>
<evidence type="ECO:0000313" key="2">
    <source>
        <dbReference type="Proteomes" id="UP001152484"/>
    </source>
</evidence>
<evidence type="ECO:0000313" key="1">
    <source>
        <dbReference type="EMBL" id="CAH9103549.1"/>
    </source>
</evidence>
<dbReference type="Proteomes" id="UP001152484">
    <property type="component" value="Unassembled WGS sequence"/>
</dbReference>
<dbReference type="EMBL" id="CAMAPE010000045">
    <property type="protein sequence ID" value="CAH9103549.1"/>
    <property type="molecule type" value="Genomic_DNA"/>
</dbReference>
<reference evidence="1" key="1">
    <citation type="submission" date="2022-07" db="EMBL/GenBank/DDBJ databases">
        <authorList>
            <person name="Macas J."/>
            <person name="Novak P."/>
            <person name="Neumann P."/>
        </authorList>
    </citation>
    <scope>NUCLEOTIDE SEQUENCE</scope>
</reference>
<name>A0A9P1EFV0_CUSEU</name>
<organism evidence="1 2">
    <name type="scientific">Cuscuta europaea</name>
    <name type="common">European dodder</name>
    <dbReference type="NCBI Taxonomy" id="41803"/>
    <lineage>
        <taxon>Eukaryota</taxon>
        <taxon>Viridiplantae</taxon>
        <taxon>Streptophyta</taxon>
        <taxon>Embryophyta</taxon>
        <taxon>Tracheophyta</taxon>
        <taxon>Spermatophyta</taxon>
        <taxon>Magnoliopsida</taxon>
        <taxon>eudicotyledons</taxon>
        <taxon>Gunneridae</taxon>
        <taxon>Pentapetalae</taxon>
        <taxon>asterids</taxon>
        <taxon>lamiids</taxon>
        <taxon>Solanales</taxon>
        <taxon>Convolvulaceae</taxon>
        <taxon>Cuscuteae</taxon>
        <taxon>Cuscuta</taxon>
        <taxon>Cuscuta subgen. Cuscuta</taxon>
    </lineage>
</organism>